<sequence>MGKTGITSKKGERNGVWSRGMGMGGGRRNGKGAEKISKVDAGLRKKHARLTRLLNECGMSQEEVEQIRRAGKAVGIEIKKRGMEVQGQLQWNAIGRLKYNRRYREIYPSTMSGYLKSEKENEYTIIAKARCGTLEGVNRVWAGEKEKYCWLCGKGQDSIEHWKEECEEVRETNLNVAEILSGEGGKEATQWLKVIGKRKDVAKKKAKEKEMEEKAANDEERGGEIV</sequence>
<evidence type="ECO:0000256" key="1">
    <source>
        <dbReference type="SAM" id="MobiDB-lite"/>
    </source>
</evidence>
<dbReference type="Proteomes" id="UP001168990">
    <property type="component" value="Unassembled WGS sequence"/>
</dbReference>
<keyword evidence="3" id="KW-1185">Reference proteome</keyword>
<feature type="compositionally biased region" description="Basic and acidic residues" evidence="1">
    <location>
        <begin position="207"/>
        <end position="226"/>
    </location>
</feature>
<comment type="caution">
    <text evidence="2">The sequence shown here is derived from an EMBL/GenBank/DDBJ whole genome shotgun (WGS) entry which is preliminary data.</text>
</comment>
<accession>A0AA39ES23</accession>
<feature type="region of interest" description="Disordered" evidence="1">
    <location>
        <begin position="1"/>
        <end position="35"/>
    </location>
</feature>
<proteinExistence type="predicted"/>
<evidence type="ECO:0000313" key="2">
    <source>
        <dbReference type="EMBL" id="KAK0156977.1"/>
    </source>
</evidence>
<reference evidence="2" key="1">
    <citation type="journal article" date="2023" name="bioRxiv">
        <title>Scaffold-level genome assemblies of two parasitoid biocontrol wasps reveal the parthenogenesis mechanism and an associated novel virus.</title>
        <authorList>
            <person name="Inwood S."/>
            <person name="Skelly J."/>
            <person name="Guhlin J."/>
            <person name="Harrop T."/>
            <person name="Goldson S."/>
            <person name="Dearden P."/>
        </authorList>
    </citation>
    <scope>NUCLEOTIDE SEQUENCE</scope>
    <source>
        <strain evidence="2">Irish</strain>
        <tissue evidence="2">Whole body</tissue>
    </source>
</reference>
<dbReference type="AlphaFoldDB" id="A0AA39ES23"/>
<dbReference type="EMBL" id="JAQQBS010001810">
    <property type="protein sequence ID" value="KAK0156977.1"/>
    <property type="molecule type" value="Genomic_DNA"/>
</dbReference>
<gene>
    <name evidence="2" type="ORF">PV328_012058</name>
</gene>
<protein>
    <submittedName>
        <fullName evidence="2">Uncharacterized protein</fullName>
    </submittedName>
</protein>
<reference evidence="2" key="2">
    <citation type="submission" date="2023-03" db="EMBL/GenBank/DDBJ databases">
        <authorList>
            <person name="Inwood S.N."/>
            <person name="Skelly J.G."/>
            <person name="Guhlin J."/>
            <person name="Harrop T.W.R."/>
            <person name="Goldson S.G."/>
            <person name="Dearden P.K."/>
        </authorList>
    </citation>
    <scope>NUCLEOTIDE SEQUENCE</scope>
    <source>
        <strain evidence="2">Irish</strain>
        <tissue evidence="2">Whole body</tissue>
    </source>
</reference>
<organism evidence="2 3">
    <name type="scientific">Microctonus aethiopoides</name>
    <dbReference type="NCBI Taxonomy" id="144406"/>
    <lineage>
        <taxon>Eukaryota</taxon>
        <taxon>Metazoa</taxon>
        <taxon>Ecdysozoa</taxon>
        <taxon>Arthropoda</taxon>
        <taxon>Hexapoda</taxon>
        <taxon>Insecta</taxon>
        <taxon>Pterygota</taxon>
        <taxon>Neoptera</taxon>
        <taxon>Endopterygota</taxon>
        <taxon>Hymenoptera</taxon>
        <taxon>Apocrita</taxon>
        <taxon>Ichneumonoidea</taxon>
        <taxon>Braconidae</taxon>
        <taxon>Euphorinae</taxon>
        <taxon>Microctonus</taxon>
    </lineage>
</organism>
<feature type="region of interest" description="Disordered" evidence="1">
    <location>
        <begin position="205"/>
        <end position="226"/>
    </location>
</feature>
<evidence type="ECO:0000313" key="3">
    <source>
        <dbReference type="Proteomes" id="UP001168990"/>
    </source>
</evidence>
<name>A0AA39ES23_9HYME</name>